<dbReference type="HOGENOM" id="CLU_049285_1_1_7"/>
<dbReference type="EC" id="3.4.11.5" evidence="4"/>
<evidence type="ECO:0000313" key="14">
    <source>
        <dbReference type="Proteomes" id="UP000002402"/>
    </source>
</evidence>
<dbReference type="AlphaFoldDB" id="Q1DBM3"/>
<evidence type="ECO:0000256" key="5">
    <source>
        <dbReference type="ARBA" id="ARBA00021843"/>
    </source>
</evidence>
<dbReference type="STRING" id="246197.MXAN_1699"/>
<gene>
    <name evidence="13" type="ordered locus">MXAN_1699</name>
</gene>
<evidence type="ECO:0000256" key="2">
    <source>
        <dbReference type="ARBA" id="ARBA00004496"/>
    </source>
</evidence>
<evidence type="ECO:0000256" key="10">
    <source>
        <dbReference type="ARBA" id="ARBA00029605"/>
    </source>
</evidence>
<dbReference type="KEGG" id="mxa:MXAN_1699"/>
<dbReference type="InterPro" id="IPR000073">
    <property type="entry name" value="AB_hydrolase_1"/>
</dbReference>
<evidence type="ECO:0000256" key="9">
    <source>
        <dbReference type="ARBA" id="ARBA00022801"/>
    </source>
</evidence>
<evidence type="ECO:0000259" key="12">
    <source>
        <dbReference type="Pfam" id="PF00561"/>
    </source>
</evidence>
<dbReference type="InterPro" id="IPR005944">
    <property type="entry name" value="Pro_iminopeptidase"/>
</dbReference>
<dbReference type="GO" id="GO:0006508">
    <property type="term" value="P:proteolysis"/>
    <property type="evidence" value="ECO:0007669"/>
    <property type="project" value="UniProtKB-KW"/>
</dbReference>
<evidence type="ECO:0000313" key="13">
    <source>
        <dbReference type="EMBL" id="ABF86949.1"/>
    </source>
</evidence>
<dbReference type="PRINTS" id="PR00793">
    <property type="entry name" value="PROAMNOPTASE"/>
</dbReference>
<dbReference type="GO" id="GO:0005737">
    <property type="term" value="C:cytoplasm"/>
    <property type="evidence" value="ECO:0007669"/>
    <property type="project" value="UniProtKB-SubCell"/>
</dbReference>
<feature type="signal peptide" evidence="11">
    <location>
        <begin position="1"/>
        <end position="22"/>
    </location>
</feature>
<keyword evidence="9 13" id="KW-0378">Hydrolase</keyword>
<protein>
    <recommendedName>
        <fullName evidence="5">Proline iminopeptidase</fullName>
        <ecNumber evidence="4">3.4.11.5</ecNumber>
    </recommendedName>
    <alternativeName>
        <fullName evidence="10">Prolyl aminopeptidase</fullName>
    </alternativeName>
</protein>
<evidence type="ECO:0000256" key="11">
    <source>
        <dbReference type="SAM" id="SignalP"/>
    </source>
</evidence>
<dbReference type="PANTHER" id="PTHR43722">
    <property type="entry name" value="PROLINE IMINOPEPTIDASE"/>
    <property type="match status" value="1"/>
</dbReference>
<name>Q1DBM3_MYXXD</name>
<keyword evidence="8" id="KW-0645">Protease</keyword>
<evidence type="ECO:0000256" key="7">
    <source>
        <dbReference type="ARBA" id="ARBA00022490"/>
    </source>
</evidence>
<dbReference type="InterPro" id="IPR029058">
    <property type="entry name" value="AB_hydrolase_fold"/>
</dbReference>
<dbReference type="PANTHER" id="PTHR43722:SF1">
    <property type="entry name" value="PROLINE IMINOPEPTIDASE"/>
    <property type="match status" value="1"/>
</dbReference>
<accession>Q1DBM3</accession>
<dbReference type="GO" id="GO:0004177">
    <property type="term" value="F:aminopeptidase activity"/>
    <property type="evidence" value="ECO:0007669"/>
    <property type="project" value="UniProtKB-KW"/>
</dbReference>
<proteinExistence type="inferred from homology"/>
<comment type="subcellular location">
    <subcellularLocation>
        <location evidence="2">Cytoplasm</location>
    </subcellularLocation>
</comment>
<evidence type="ECO:0000256" key="1">
    <source>
        <dbReference type="ARBA" id="ARBA00001585"/>
    </source>
</evidence>
<dbReference type="EMBL" id="CP000113">
    <property type="protein sequence ID" value="ABF86949.1"/>
    <property type="molecule type" value="Genomic_DNA"/>
</dbReference>
<evidence type="ECO:0000256" key="4">
    <source>
        <dbReference type="ARBA" id="ARBA00012568"/>
    </source>
</evidence>
<sequence length="377" mass="42235">MMRKESWLPLAVLLLASIQAQAQEAPGPRDRAEAVKIIAELRKIVAPEGMERTEKLRLGGIDQWVSIRSRDLRNPVLLVLHGGPGWVAMPTSWYFAHGWDEFFTVIQWDQRGAGKTYVANDPATVAPTLTVEQVHADAEELVKWARQTFGKEKIFVLGHSWGSLLGLTLAERHPEWLHAYIGAAQGIDARESERRGWAWAMEQARAEKNAEAIRDLDSIAPYAVGKTPVPLKDIQLQRRWLNFFGGAAYRRPDASFEGAAVNLSPEYTDEEVRQVWKAQDFSVERLLAAILTADLSHVKRLKTPLLLFLGRHDRNVSAMVAAEWFAGVKAPSKRLVWFEQSAHELMAEEPGKVLLSLVRYARPIAERAGDVAPASTQ</sequence>
<dbReference type="Gene3D" id="3.40.50.1820">
    <property type="entry name" value="alpha/beta hydrolase"/>
    <property type="match status" value="1"/>
</dbReference>
<organism evidence="13 14">
    <name type="scientific">Myxococcus xanthus (strain DK1622)</name>
    <dbReference type="NCBI Taxonomy" id="246197"/>
    <lineage>
        <taxon>Bacteria</taxon>
        <taxon>Pseudomonadati</taxon>
        <taxon>Myxococcota</taxon>
        <taxon>Myxococcia</taxon>
        <taxon>Myxococcales</taxon>
        <taxon>Cystobacterineae</taxon>
        <taxon>Myxococcaceae</taxon>
        <taxon>Myxococcus</taxon>
    </lineage>
</organism>
<evidence type="ECO:0000256" key="6">
    <source>
        <dbReference type="ARBA" id="ARBA00022438"/>
    </source>
</evidence>
<dbReference type="EnsemblBacteria" id="ABF86949">
    <property type="protein sequence ID" value="ABF86949"/>
    <property type="gene ID" value="MXAN_1699"/>
</dbReference>
<evidence type="ECO:0000256" key="3">
    <source>
        <dbReference type="ARBA" id="ARBA00010088"/>
    </source>
</evidence>
<comment type="similarity">
    <text evidence="3">Belongs to the peptidase S33 family.</text>
</comment>
<feature type="chain" id="PRO_5004188364" description="Proline iminopeptidase" evidence="11">
    <location>
        <begin position="23"/>
        <end position="377"/>
    </location>
</feature>
<keyword evidence="6" id="KW-0031">Aminopeptidase</keyword>
<dbReference type="SUPFAM" id="SSF53474">
    <property type="entry name" value="alpha/beta-Hydrolases"/>
    <property type="match status" value="1"/>
</dbReference>
<keyword evidence="14" id="KW-1185">Reference proteome</keyword>
<dbReference type="InterPro" id="IPR002410">
    <property type="entry name" value="Peptidase_S33"/>
</dbReference>
<reference evidence="13 14" key="1">
    <citation type="journal article" date="2006" name="Proc. Natl. Acad. Sci. U.S.A.">
        <title>Evolution of sensory complexity recorded in a myxobacterial genome.</title>
        <authorList>
            <person name="Goldman B.S."/>
            <person name="Nierman W.C."/>
            <person name="Kaiser D."/>
            <person name="Slater S.C."/>
            <person name="Durkin A.S."/>
            <person name="Eisen J.A."/>
            <person name="Ronning C.M."/>
            <person name="Barbazuk W.B."/>
            <person name="Blanchard M."/>
            <person name="Field C."/>
            <person name="Halling C."/>
            <person name="Hinkle G."/>
            <person name="Iartchuk O."/>
            <person name="Kim H.S."/>
            <person name="Mackenzie C."/>
            <person name="Madupu R."/>
            <person name="Miller N."/>
            <person name="Shvartsbeyn A."/>
            <person name="Sullivan S.A."/>
            <person name="Vaudin M."/>
            <person name="Wiegand R."/>
            <person name="Kaplan H.B."/>
        </authorList>
    </citation>
    <scope>NUCLEOTIDE SEQUENCE [LARGE SCALE GENOMIC DNA]</scope>
    <source>
        <strain evidence="14">DK1622</strain>
    </source>
</reference>
<feature type="domain" description="AB hydrolase-1" evidence="12">
    <location>
        <begin position="75"/>
        <end position="350"/>
    </location>
</feature>
<dbReference type="eggNOG" id="COG2267">
    <property type="taxonomic scope" value="Bacteria"/>
</dbReference>
<evidence type="ECO:0000256" key="8">
    <source>
        <dbReference type="ARBA" id="ARBA00022670"/>
    </source>
</evidence>
<keyword evidence="7" id="KW-0963">Cytoplasm</keyword>
<keyword evidence="11" id="KW-0732">Signal</keyword>
<comment type="catalytic activity">
    <reaction evidence="1">
        <text>Release of N-terminal proline from a peptide.</text>
        <dbReference type="EC" id="3.4.11.5"/>
    </reaction>
</comment>
<dbReference type="Pfam" id="PF00561">
    <property type="entry name" value="Abhydrolase_1"/>
    <property type="match status" value="1"/>
</dbReference>
<dbReference type="Proteomes" id="UP000002402">
    <property type="component" value="Chromosome"/>
</dbReference>